<proteinExistence type="predicted"/>
<dbReference type="AlphaFoldDB" id="A0A810L2Q5"/>
<keyword evidence="3" id="KW-1185">Reference proteome</keyword>
<evidence type="ECO:0000313" key="2">
    <source>
        <dbReference type="EMBL" id="BCJ29820.1"/>
    </source>
</evidence>
<reference evidence="2" key="1">
    <citation type="submission" date="2020-08" db="EMBL/GenBank/DDBJ databases">
        <title>Whole genome shotgun sequence of Actinocatenispora sera NBRC 101916.</title>
        <authorList>
            <person name="Komaki H."/>
            <person name="Tamura T."/>
        </authorList>
    </citation>
    <scope>NUCLEOTIDE SEQUENCE</scope>
    <source>
        <strain evidence="2">NBRC 101916</strain>
    </source>
</reference>
<dbReference type="EMBL" id="AP023354">
    <property type="protein sequence ID" value="BCJ29820.1"/>
    <property type="molecule type" value="Genomic_DNA"/>
</dbReference>
<gene>
    <name evidence="2" type="ORF">Asera_39280</name>
</gene>
<evidence type="ECO:0000313" key="3">
    <source>
        <dbReference type="Proteomes" id="UP000680750"/>
    </source>
</evidence>
<feature type="compositionally biased region" description="Low complexity" evidence="1">
    <location>
        <begin position="69"/>
        <end position="78"/>
    </location>
</feature>
<protein>
    <submittedName>
        <fullName evidence="2">Uncharacterized protein</fullName>
    </submittedName>
</protein>
<dbReference type="Proteomes" id="UP000680750">
    <property type="component" value="Chromosome"/>
</dbReference>
<sequence>MSPGKLLHPFGRPPPCEGSATTFEGASVAGRDRPKSNGTRPHLQRGARYYTAARSPHAASRKRGGGAVGEEFVAGAAT</sequence>
<accession>A0A810L2Q5</accession>
<evidence type="ECO:0000256" key="1">
    <source>
        <dbReference type="SAM" id="MobiDB-lite"/>
    </source>
</evidence>
<name>A0A810L2Q5_9ACTN</name>
<dbReference type="KEGG" id="aser:Asera_39280"/>
<feature type="region of interest" description="Disordered" evidence="1">
    <location>
        <begin position="1"/>
        <end position="78"/>
    </location>
</feature>
<organism evidence="2 3">
    <name type="scientific">Actinocatenispora sera</name>
    <dbReference type="NCBI Taxonomy" id="390989"/>
    <lineage>
        <taxon>Bacteria</taxon>
        <taxon>Bacillati</taxon>
        <taxon>Actinomycetota</taxon>
        <taxon>Actinomycetes</taxon>
        <taxon>Micromonosporales</taxon>
        <taxon>Micromonosporaceae</taxon>
        <taxon>Actinocatenispora</taxon>
    </lineage>
</organism>